<name>A0A0A9H2Q7_ARUDO</name>
<accession>A0A0A9H2Q7</accession>
<dbReference type="EMBL" id="GBRH01166839">
    <property type="protein sequence ID" value="JAE31057.1"/>
    <property type="molecule type" value="Transcribed_RNA"/>
</dbReference>
<reference evidence="1" key="2">
    <citation type="journal article" date="2015" name="Data Brief">
        <title>Shoot transcriptome of the giant reed, Arundo donax.</title>
        <authorList>
            <person name="Barrero R.A."/>
            <person name="Guerrero F.D."/>
            <person name="Moolhuijzen P."/>
            <person name="Goolsby J.A."/>
            <person name="Tidwell J."/>
            <person name="Bellgard S.E."/>
            <person name="Bellgard M.I."/>
        </authorList>
    </citation>
    <scope>NUCLEOTIDE SEQUENCE</scope>
    <source>
        <tissue evidence="1">Shoot tissue taken approximately 20 cm above the soil surface</tissue>
    </source>
</reference>
<proteinExistence type="predicted"/>
<sequence>MASIAGSAVSFSRPVKVSHWIAPCVTSPDPLAGPSRVLAARGLGFSPLAIHLICVCVRVDFPGCGSWSWCVWSR</sequence>
<reference evidence="1" key="1">
    <citation type="submission" date="2014-09" db="EMBL/GenBank/DDBJ databases">
        <authorList>
            <person name="Magalhaes I.L.F."/>
            <person name="Oliveira U."/>
            <person name="Santos F.R."/>
            <person name="Vidigal T.H.D.A."/>
            <person name="Brescovit A.D."/>
            <person name="Santos A.J."/>
        </authorList>
    </citation>
    <scope>NUCLEOTIDE SEQUENCE</scope>
    <source>
        <tissue evidence="1">Shoot tissue taken approximately 20 cm above the soil surface</tissue>
    </source>
</reference>
<organism evidence="1">
    <name type="scientific">Arundo donax</name>
    <name type="common">Giant reed</name>
    <name type="synonym">Donax arundinaceus</name>
    <dbReference type="NCBI Taxonomy" id="35708"/>
    <lineage>
        <taxon>Eukaryota</taxon>
        <taxon>Viridiplantae</taxon>
        <taxon>Streptophyta</taxon>
        <taxon>Embryophyta</taxon>
        <taxon>Tracheophyta</taxon>
        <taxon>Spermatophyta</taxon>
        <taxon>Magnoliopsida</taxon>
        <taxon>Liliopsida</taxon>
        <taxon>Poales</taxon>
        <taxon>Poaceae</taxon>
        <taxon>PACMAD clade</taxon>
        <taxon>Arundinoideae</taxon>
        <taxon>Arundineae</taxon>
        <taxon>Arundo</taxon>
    </lineage>
</organism>
<protein>
    <submittedName>
        <fullName evidence="1">Uncharacterized protein</fullName>
    </submittedName>
</protein>
<dbReference type="AlphaFoldDB" id="A0A0A9H2Q7"/>
<evidence type="ECO:0000313" key="1">
    <source>
        <dbReference type="EMBL" id="JAE31057.1"/>
    </source>
</evidence>